<gene>
    <name evidence="3" type="ORF">C8R26_105148</name>
</gene>
<evidence type="ECO:0000313" key="3">
    <source>
        <dbReference type="EMBL" id="PTQ77971.1"/>
    </source>
</evidence>
<organism evidence="3 4">
    <name type="scientific">Nitrosomonas oligotropha</name>
    <dbReference type="NCBI Taxonomy" id="42354"/>
    <lineage>
        <taxon>Bacteria</taxon>
        <taxon>Pseudomonadati</taxon>
        <taxon>Pseudomonadota</taxon>
        <taxon>Betaproteobacteria</taxon>
        <taxon>Nitrosomonadales</taxon>
        <taxon>Nitrosomonadaceae</taxon>
        <taxon>Nitrosomonas</taxon>
    </lineage>
</organism>
<evidence type="ECO:0008006" key="5">
    <source>
        <dbReference type="Google" id="ProtNLM"/>
    </source>
</evidence>
<evidence type="ECO:0000259" key="2">
    <source>
        <dbReference type="Pfam" id="PF14451"/>
    </source>
</evidence>
<evidence type="ECO:0000313" key="4">
    <source>
        <dbReference type="Proteomes" id="UP000244128"/>
    </source>
</evidence>
<comment type="caution">
    <text evidence="3">The sequence shown here is derived from an EMBL/GenBank/DDBJ whole genome shotgun (WGS) entry which is preliminary data.</text>
</comment>
<dbReference type="SUPFAM" id="SSF54285">
    <property type="entry name" value="MoaD/ThiS"/>
    <property type="match status" value="1"/>
</dbReference>
<name>A0A2T5I2B7_9PROT</name>
<evidence type="ECO:0000259" key="1">
    <source>
        <dbReference type="Pfam" id="PF01927"/>
    </source>
</evidence>
<dbReference type="Gene3D" id="3.10.20.30">
    <property type="match status" value="1"/>
</dbReference>
<proteinExistence type="predicted"/>
<sequence length="248" mass="28782">MAQIGIRFYQSLNDFLAPGLGDTEIIHNLERKASIKDMIESFNVPHPEVERIVVNGITVDFNYTVWDGDHIEVFPAGENFNGIPVLQLRVELSQPPLFVVDSNLGRLARYLRLLGFDCLYRNDYDDGAVAKIASEQQRVVLTRDRSLLKRRIIVHGYFVRADRPKIQTREVLKRFALYSLIRPLTRCTQCNGILIETGKKPIEHRLEPLTRQYYDKFLICPGCDRIYWQGSHSMRIKQLLDEFVDEKS</sequence>
<dbReference type="PANTHER" id="PTHR39081:SF1">
    <property type="entry name" value="MUT7-C RNASE DOMAIN-CONTAINING PROTEIN"/>
    <property type="match status" value="1"/>
</dbReference>
<dbReference type="AlphaFoldDB" id="A0A2T5I2B7"/>
<dbReference type="InterPro" id="IPR012675">
    <property type="entry name" value="Beta-grasp_dom_sf"/>
</dbReference>
<dbReference type="InterPro" id="IPR002782">
    <property type="entry name" value="Mut7-C_RNAse_dom"/>
</dbReference>
<dbReference type="InterPro" id="IPR016155">
    <property type="entry name" value="Mopterin_synth/thiamin_S_b"/>
</dbReference>
<dbReference type="Proteomes" id="UP000244128">
    <property type="component" value="Unassembled WGS sequence"/>
</dbReference>
<dbReference type="PANTHER" id="PTHR39081">
    <property type="entry name" value="MUT7-C DOMAIN-CONTAINING PROTEIN"/>
    <property type="match status" value="1"/>
</dbReference>
<dbReference type="Pfam" id="PF14451">
    <property type="entry name" value="Ub-Mut7C"/>
    <property type="match status" value="1"/>
</dbReference>
<dbReference type="Pfam" id="PF01927">
    <property type="entry name" value="Mut7-C"/>
    <property type="match status" value="1"/>
</dbReference>
<dbReference type="EMBL" id="QAOI01000005">
    <property type="protein sequence ID" value="PTQ77971.1"/>
    <property type="molecule type" value="Genomic_DNA"/>
</dbReference>
<protein>
    <recommendedName>
        <fullName evidence="5">Twitching motility protein PilT</fullName>
    </recommendedName>
</protein>
<accession>A0A2T5I2B7</accession>
<dbReference type="RefSeq" id="WP_107802680.1">
    <property type="nucleotide sequence ID" value="NZ_QAOI01000005.1"/>
</dbReference>
<feature type="domain" description="Mut7-C RNAse" evidence="1">
    <location>
        <begin position="98"/>
        <end position="239"/>
    </location>
</feature>
<dbReference type="InterPro" id="IPR027798">
    <property type="entry name" value="Ub_Mut7C"/>
</dbReference>
<reference evidence="3 4" key="1">
    <citation type="submission" date="2018-04" db="EMBL/GenBank/DDBJ databases">
        <title>Active sludge and wastewater microbial communities from Klosterneuburg, Austria.</title>
        <authorList>
            <person name="Wagner M."/>
        </authorList>
    </citation>
    <scope>NUCLEOTIDE SEQUENCE [LARGE SCALE GENOMIC DNA]</scope>
    <source>
        <strain evidence="3 4">Nm49</strain>
    </source>
</reference>
<feature type="domain" description="Ubiquitin Mut7-C" evidence="2">
    <location>
        <begin position="1"/>
        <end position="80"/>
    </location>
</feature>